<dbReference type="InterPro" id="IPR027417">
    <property type="entry name" value="P-loop_NTPase"/>
</dbReference>
<dbReference type="PANTHER" id="PTHR42743:SF11">
    <property type="entry name" value="AMINODEOXYCHORISMATE LYASE"/>
    <property type="match status" value="1"/>
</dbReference>
<dbReference type="Gene3D" id="3.40.50.300">
    <property type="entry name" value="P-loop containing nucleotide triphosphate hydrolases"/>
    <property type="match status" value="1"/>
</dbReference>
<dbReference type="GO" id="GO:0019752">
    <property type="term" value="P:carboxylic acid metabolic process"/>
    <property type="evidence" value="ECO:0007669"/>
    <property type="project" value="TreeGrafter"/>
</dbReference>
<evidence type="ECO:0000256" key="1">
    <source>
        <dbReference type="ARBA" id="ARBA00009320"/>
    </source>
</evidence>
<reference evidence="2 3" key="2">
    <citation type="submission" date="2020-04" db="EMBL/GenBank/DDBJ databases">
        <title>Complete genome sequence of Alteromonas pelagimontana 5.12T.</title>
        <authorList>
            <person name="Sinha R.K."/>
            <person name="Krishnan K.P."/>
            <person name="Kurian J.P."/>
        </authorList>
    </citation>
    <scope>NUCLEOTIDE SEQUENCE [LARGE SCALE GENOMIC DNA]</scope>
    <source>
        <strain evidence="2 3">5.12</strain>
    </source>
</reference>
<dbReference type="Proteomes" id="UP000219285">
    <property type="component" value="Chromosome"/>
</dbReference>
<dbReference type="OrthoDB" id="272985at2"/>
<reference evidence="3" key="1">
    <citation type="submission" date="2014-12" db="EMBL/GenBank/DDBJ databases">
        <title>Complete genome sequence of a multi-drug resistant Klebsiella pneumoniae.</title>
        <authorList>
            <person name="Hua X."/>
            <person name="Chen Q."/>
            <person name="Li X."/>
            <person name="Feng Y."/>
            <person name="Ruan Z."/>
            <person name="Yu Y."/>
        </authorList>
    </citation>
    <scope>NUCLEOTIDE SEQUENCE [LARGE SCALE GENOMIC DNA]</scope>
    <source>
        <strain evidence="3">5.12</strain>
    </source>
</reference>
<sequence>MHIAMWSGPRNLSTAMMYAFAAREDCAVVDEPFYAAFLQASGEVHPMQDAILASQPTDPSAVVANMLSPAPEGKAVFYQKQMSHHMLPEFPTDWIKELANVFLLRHPARVIASYQQKREEPRLEDIGIKQQCELFARVQSLTGLAPVVIDSDDILADPEKGLKALCAAIGLAFDPKMLTWQAGGNAADGVWASHWYASVWSSTGLKPTPIKPLPALPENLEKICQQAMPFYQHLAQYKLVF</sequence>
<organism evidence="2 3">
    <name type="scientific">Alteromonas pelagimontana</name>
    <dbReference type="NCBI Taxonomy" id="1858656"/>
    <lineage>
        <taxon>Bacteria</taxon>
        <taxon>Pseudomonadati</taxon>
        <taxon>Pseudomonadota</taxon>
        <taxon>Gammaproteobacteria</taxon>
        <taxon>Alteromonadales</taxon>
        <taxon>Alteromonadaceae</taxon>
        <taxon>Alteromonas/Salinimonas group</taxon>
        <taxon>Alteromonas</taxon>
    </lineage>
</organism>
<keyword evidence="2" id="KW-0378">Hydrolase</keyword>
<gene>
    <name evidence="2" type="ORF">CA267_007795</name>
</gene>
<keyword evidence="3" id="KW-1185">Reference proteome</keyword>
<protein>
    <submittedName>
        <fullName evidence="2">HAD family hydrolase</fullName>
    </submittedName>
</protein>
<dbReference type="SUPFAM" id="SSF52540">
    <property type="entry name" value="P-loop containing nucleoside triphosphate hydrolases"/>
    <property type="match status" value="1"/>
</dbReference>
<evidence type="ECO:0000313" key="2">
    <source>
        <dbReference type="EMBL" id="QJR80688.1"/>
    </source>
</evidence>
<dbReference type="Pfam" id="PF19798">
    <property type="entry name" value="Sulfotransfer_5"/>
    <property type="match status" value="1"/>
</dbReference>
<dbReference type="AlphaFoldDB" id="A0A6M4MCW4"/>
<dbReference type="KEGG" id="apel:CA267_007795"/>
<name>A0A6M4MCW4_9ALTE</name>
<evidence type="ECO:0000313" key="3">
    <source>
        <dbReference type="Proteomes" id="UP000219285"/>
    </source>
</evidence>
<dbReference type="PANTHER" id="PTHR42743">
    <property type="entry name" value="AMINO-ACID AMINOTRANSFERASE"/>
    <property type="match status" value="1"/>
</dbReference>
<comment type="similarity">
    <text evidence="1">Belongs to the class-IV pyridoxal-phosphate-dependent aminotransferase family.</text>
</comment>
<dbReference type="GO" id="GO:0016787">
    <property type="term" value="F:hydrolase activity"/>
    <property type="evidence" value="ECO:0007669"/>
    <property type="project" value="UniProtKB-KW"/>
</dbReference>
<dbReference type="InterPro" id="IPR050571">
    <property type="entry name" value="Class-IV_PLP-Dep_Aminotrnsfr"/>
</dbReference>
<dbReference type="RefSeq" id="WP_075608011.1">
    <property type="nucleotide sequence ID" value="NZ_CP052766.1"/>
</dbReference>
<accession>A0A6M4MCW4</accession>
<dbReference type="EMBL" id="CP052766">
    <property type="protein sequence ID" value="QJR80688.1"/>
    <property type="molecule type" value="Genomic_DNA"/>
</dbReference>
<proteinExistence type="inferred from homology"/>